<comment type="similarity">
    <text evidence="3">Belongs to the RAM family.</text>
</comment>
<evidence type="ECO:0000256" key="4">
    <source>
        <dbReference type="SAM" id="MobiDB-lite"/>
    </source>
</evidence>
<dbReference type="PANTHER" id="PTHR48168">
    <property type="entry name" value="RNA GUANINE-7 METHYLTRANSFERASE-ACTIVATING SUBUNIT-LIKE (PSEUDOGENE)-RELATED"/>
    <property type="match status" value="1"/>
</dbReference>
<dbReference type="AlphaFoldDB" id="A0A3Q3FKZ5"/>
<feature type="region of interest" description="Disordered" evidence="4">
    <location>
        <begin position="1"/>
        <end position="102"/>
    </location>
</feature>
<proteinExistence type="inferred from homology"/>
<dbReference type="Pfam" id="PF15320">
    <property type="entry name" value="RAM"/>
    <property type="match status" value="1"/>
</dbReference>
<keyword evidence="2" id="KW-0539">Nucleus</keyword>
<evidence type="ECO:0000256" key="3">
    <source>
        <dbReference type="ARBA" id="ARBA00034716"/>
    </source>
</evidence>
<reference evidence="5" key="2">
    <citation type="submission" date="2025-09" db="UniProtKB">
        <authorList>
            <consortium name="Ensembl"/>
        </authorList>
    </citation>
    <scope>IDENTIFICATION</scope>
</reference>
<sequence length="102" mass="11990">MAETSENPKSYEDLFAHRFSSEDEEYQQYLSRPADPPPVKAQSQDRRGPRGRGWGGERSWRGDHRGQQPWPDRDRHWGHGSGYQSGPPGYNSHHQRPHYDRY</sequence>
<dbReference type="GeneTree" id="ENSGT00390000011190"/>
<accession>A0A3Q3FKZ5</accession>
<evidence type="ECO:0000256" key="2">
    <source>
        <dbReference type="ARBA" id="ARBA00023242"/>
    </source>
</evidence>
<name>A0A3Q3FKZ5_KRYMA</name>
<protein>
    <submittedName>
        <fullName evidence="5">RNA guanine-7 methyltransferase activating subunit</fullName>
    </submittedName>
</protein>
<dbReference type="OMA" id="PPIIEEW"/>
<evidence type="ECO:0000313" key="6">
    <source>
        <dbReference type="Proteomes" id="UP000264800"/>
    </source>
</evidence>
<organism evidence="5 6">
    <name type="scientific">Kryptolebias marmoratus</name>
    <name type="common">Mangrove killifish</name>
    <name type="synonym">Rivulus marmoratus</name>
    <dbReference type="NCBI Taxonomy" id="37003"/>
    <lineage>
        <taxon>Eukaryota</taxon>
        <taxon>Metazoa</taxon>
        <taxon>Chordata</taxon>
        <taxon>Craniata</taxon>
        <taxon>Vertebrata</taxon>
        <taxon>Euteleostomi</taxon>
        <taxon>Actinopterygii</taxon>
        <taxon>Neopterygii</taxon>
        <taxon>Teleostei</taxon>
        <taxon>Neoteleostei</taxon>
        <taxon>Acanthomorphata</taxon>
        <taxon>Ovalentaria</taxon>
        <taxon>Atherinomorphae</taxon>
        <taxon>Cyprinodontiformes</taxon>
        <taxon>Rivulidae</taxon>
        <taxon>Kryptolebias</taxon>
    </lineage>
</organism>
<dbReference type="GO" id="GO:0031533">
    <property type="term" value="C:mRNA capping enzyme complex"/>
    <property type="evidence" value="ECO:0007669"/>
    <property type="project" value="InterPro"/>
</dbReference>
<dbReference type="Proteomes" id="UP000264800">
    <property type="component" value="Unplaced"/>
</dbReference>
<dbReference type="STRING" id="37003.ENSKMAP00000013467"/>
<dbReference type="GO" id="GO:0003723">
    <property type="term" value="F:RNA binding"/>
    <property type="evidence" value="ECO:0007669"/>
    <property type="project" value="InterPro"/>
</dbReference>
<dbReference type="Ensembl" id="ENSKMAT00000013674.1">
    <property type="protein sequence ID" value="ENSKMAP00000013467.1"/>
    <property type="gene ID" value="ENSKMAG00000010103.1"/>
</dbReference>
<keyword evidence="6" id="KW-1185">Reference proteome</keyword>
<feature type="compositionally biased region" description="Basic and acidic residues" evidence="4">
    <location>
        <begin position="9"/>
        <end position="21"/>
    </location>
</feature>
<dbReference type="PANTHER" id="PTHR48168:SF1">
    <property type="entry name" value="RNA GUANINE-N7 METHYLTRANSFERASE ACTIVATING SUBUNIT-RELATED"/>
    <property type="match status" value="1"/>
</dbReference>
<evidence type="ECO:0000256" key="1">
    <source>
        <dbReference type="ARBA" id="ARBA00004123"/>
    </source>
</evidence>
<comment type="subcellular location">
    <subcellularLocation>
        <location evidence="1">Nucleus</location>
    </subcellularLocation>
</comment>
<evidence type="ECO:0000313" key="5">
    <source>
        <dbReference type="Ensembl" id="ENSKMAP00000013467.1"/>
    </source>
</evidence>
<dbReference type="GO" id="GO:0106005">
    <property type="term" value="P:RNA 5'-cap (guanine-N7)-methylation"/>
    <property type="evidence" value="ECO:0007669"/>
    <property type="project" value="InterPro"/>
</dbReference>
<reference evidence="5" key="1">
    <citation type="submission" date="2025-08" db="UniProtKB">
        <authorList>
            <consortium name="Ensembl"/>
        </authorList>
    </citation>
    <scope>IDENTIFICATION</scope>
</reference>
<feature type="compositionally biased region" description="Basic and acidic residues" evidence="4">
    <location>
        <begin position="58"/>
        <end position="77"/>
    </location>
</feature>
<dbReference type="InterPro" id="IPR028271">
    <property type="entry name" value="RAMAC"/>
</dbReference>